<protein>
    <submittedName>
        <fullName evidence="1">Uncharacterized protein</fullName>
    </submittedName>
</protein>
<sequence>MSDPLNIAPRRLVPLAGPILWSAAELAPNEQMIPLGADHAAELAAPGGATPLLDALAQELRSRLDHGRGFALLRGLPPSGDAEAPLRALASRLGQAVSPAPAMGNRHTEACDALLLRVAEPAVARLRSAACIHNALLRADRPGLAALYEARGEPALPVFSYEGGVFAARWDDAALPEDRVPAAIAEALGEPLTLSLRGGDILAFNPFLVWVDRLPGAAMAAAREEPSRLDSPGFAGLR</sequence>
<comment type="caution">
    <text evidence="1">The sequence shown here is derived from an EMBL/GenBank/DDBJ whole genome shotgun (WGS) entry which is preliminary data.</text>
</comment>
<dbReference type="Proteomes" id="UP000677537">
    <property type="component" value="Unassembled WGS sequence"/>
</dbReference>
<proteinExistence type="predicted"/>
<keyword evidence="2" id="KW-1185">Reference proteome</keyword>
<organism evidence="1 2">
    <name type="scientific">Roseomonas indoligenes</name>
    <dbReference type="NCBI Taxonomy" id="2820811"/>
    <lineage>
        <taxon>Bacteria</taxon>
        <taxon>Pseudomonadati</taxon>
        <taxon>Pseudomonadota</taxon>
        <taxon>Alphaproteobacteria</taxon>
        <taxon>Acetobacterales</taxon>
        <taxon>Roseomonadaceae</taxon>
        <taxon>Roseomonas</taxon>
    </lineage>
</organism>
<reference evidence="1" key="1">
    <citation type="submission" date="2021-03" db="EMBL/GenBank/DDBJ databases">
        <authorList>
            <person name="So Y."/>
        </authorList>
    </citation>
    <scope>NUCLEOTIDE SEQUENCE</scope>
    <source>
        <strain evidence="1">SG15</strain>
    </source>
</reference>
<name>A0A940N2L3_9PROT</name>
<dbReference type="AlphaFoldDB" id="A0A940N2L3"/>
<accession>A0A940N2L3</accession>
<evidence type="ECO:0000313" key="1">
    <source>
        <dbReference type="EMBL" id="MBP0493072.1"/>
    </source>
</evidence>
<dbReference type="RefSeq" id="WP_209373122.1">
    <property type="nucleotide sequence ID" value="NZ_JAGIZA010000005.1"/>
</dbReference>
<dbReference type="EMBL" id="JAGIZA010000005">
    <property type="protein sequence ID" value="MBP0493072.1"/>
    <property type="molecule type" value="Genomic_DNA"/>
</dbReference>
<evidence type="ECO:0000313" key="2">
    <source>
        <dbReference type="Proteomes" id="UP000677537"/>
    </source>
</evidence>
<gene>
    <name evidence="1" type="ORF">J5Y10_09820</name>
</gene>